<dbReference type="PANTHER" id="PTHR47968:SF70">
    <property type="entry name" value="KINESIN HEAVY CHAIN ISOFORM 5C"/>
    <property type="match status" value="1"/>
</dbReference>
<comment type="similarity">
    <text evidence="9 10">Belongs to the TRAFAC class myosin-kinesin ATPase superfamily. Kinesin family.</text>
</comment>
<evidence type="ECO:0000313" key="14">
    <source>
        <dbReference type="Proteomes" id="UP000694559"/>
    </source>
</evidence>
<evidence type="ECO:0000259" key="12">
    <source>
        <dbReference type="PROSITE" id="PS50067"/>
    </source>
</evidence>
<dbReference type="InterPro" id="IPR036961">
    <property type="entry name" value="Kinesin_motor_dom_sf"/>
</dbReference>
<feature type="coiled-coil region" evidence="11">
    <location>
        <begin position="560"/>
        <end position="719"/>
    </location>
</feature>
<evidence type="ECO:0000256" key="11">
    <source>
        <dbReference type="SAM" id="Coils"/>
    </source>
</evidence>
<keyword evidence="5 9" id="KW-0067">ATP-binding</keyword>
<dbReference type="InterPro" id="IPR027640">
    <property type="entry name" value="Kinesin-like_fam"/>
</dbReference>
<keyword evidence="4 9" id="KW-0547">Nucleotide-binding</keyword>
<dbReference type="SUPFAM" id="SSF52540">
    <property type="entry name" value="P-loop containing nucleoside triphosphate hydrolases"/>
    <property type="match status" value="1"/>
</dbReference>
<protein>
    <recommendedName>
        <fullName evidence="10">Kinesin-like protein</fullName>
    </recommendedName>
</protein>
<dbReference type="InterPro" id="IPR059182">
    <property type="entry name" value="Khc_C"/>
</dbReference>
<dbReference type="GO" id="GO:0007018">
    <property type="term" value="P:microtubule-based movement"/>
    <property type="evidence" value="ECO:0007669"/>
    <property type="project" value="InterPro"/>
</dbReference>
<evidence type="ECO:0000313" key="13">
    <source>
        <dbReference type="Ensembl" id="ENSNNAP00000018897.1"/>
    </source>
</evidence>
<evidence type="ECO:0000256" key="7">
    <source>
        <dbReference type="ARBA" id="ARBA00023175"/>
    </source>
</evidence>
<evidence type="ECO:0000256" key="9">
    <source>
        <dbReference type="PROSITE-ProRule" id="PRU00283"/>
    </source>
</evidence>
<keyword evidence="6 11" id="KW-0175">Coiled coil</keyword>
<comment type="subcellular location">
    <subcellularLocation>
        <location evidence="1">Cytoplasm</location>
        <location evidence="1">Cytoskeleton</location>
    </subcellularLocation>
</comment>
<evidence type="ECO:0000256" key="4">
    <source>
        <dbReference type="ARBA" id="ARBA00022741"/>
    </source>
</evidence>
<dbReference type="CDD" id="cd01369">
    <property type="entry name" value="KISc_KHC_KIF5"/>
    <property type="match status" value="1"/>
</dbReference>
<evidence type="ECO:0000256" key="5">
    <source>
        <dbReference type="ARBA" id="ARBA00022840"/>
    </source>
</evidence>
<keyword evidence="2" id="KW-0963">Cytoplasm</keyword>
<dbReference type="PRINTS" id="PR00380">
    <property type="entry name" value="KINESINHEAVY"/>
</dbReference>
<gene>
    <name evidence="13" type="primary">KIF5C</name>
</gene>
<dbReference type="GeneTree" id="ENSGT00940000158539"/>
<reference evidence="13" key="1">
    <citation type="submission" date="2025-08" db="UniProtKB">
        <authorList>
            <consortium name="Ensembl"/>
        </authorList>
    </citation>
    <scope>IDENTIFICATION</scope>
</reference>
<evidence type="ECO:0000256" key="2">
    <source>
        <dbReference type="ARBA" id="ARBA00022490"/>
    </source>
</evidence>
<dbReference type="PROSITE" id="PS50067">
    <property type="entry name" value="KINESIN_MOTOR_2"/>
    <property type="match status" value="1"/>
</dbReference>
<evidence type="ECO:0000256" key="8">
    <source>
        <dbReference type="ARBA" id="ARBA00023212"/>
    </source>
</evidence>
<keyword evidence="14" id="KW-1185">Reference proteome</keyword>
<dbReference type="GO" id="GO:0008017">
    <property type="term" value="F:microtubule binding"/>
    <property type="evidence" value="ECO:0007669"/>
    <property type="project" value="InterPro"/>
</dbReference>
<dbReference type="CDD" id="cd23649">
    <property type="entry name" value="Khc_CBD_cc"/>
    <property type="match status" value="1"/>
</dbReference>
<feature type="coiled-coil region" evidence="11">
    <location>
        <begin position="329"/>
        <end position="370"/>
    </location>
</feature>
<feature type="coiled-coil region" evidence="11">
    <location>
        <begin position="756"/>
        <end position="843"/>
    </location>
</feature>
<dbReference type="SMART" id="SM00129">
    <property type="entry name" value="KISc"/>
    <property type="match status" value="1"/>
</dbReference>
<keyword evidence="8" id="KW-0206">Cytoskeleton</keyword>
<evidence type="ECO:0000256" key="1">
    <source>
        <dbReference type="ARBA" id="ARBA00004245"/>
    </source>
</evidence>
<dbReference type="GO" id="GO:0003777">
    <property type="term" value="F:microtubule motor activity"/>
    <property type="evidence" value="ECO:0007669"/>
    <property type="project" value="InterPro"/>
</dbReference>
<organism evidence="13 14">
    <name type="scientific">Naja naja</name>
    <name type="common">Indian cobra</name>
    <dbReference type="NCBI Taxonomy" id="35670"/>
    <lineage>
        <taxon>Eukaryota</taxon>
        <taxon>Metazoa</taxon>
        <taxon>Chordata</taxon>
        <taxon>Craniata</taxon>
        <taxon>Vertebrata</taxon>
        <taxon>Euteleostomi</taxon>
        <taxon>Lepidosauria</taxon>
        <taxon>Squamata</taxon>
        <taxon>Bifurcata</taxon>
        <taxon>Unidentata</taxon>
        <taxon>Episquamata</taxon>
        <taxon>Toxicofera</taxon>
        <taxon>Serpentes</taxon>
        <taxon>Colubroidea</taxon>
        <taxon>Elapidae</taxon>
        <taxon>Elapinae</taxon>
        <taxon>Naja</taxon>
    </lineage>
</organism>
<evidence type="ECO:0000256" key="3">
    <source>
        <dbReference type="ARBA" id="ARBA00022701"/>
    </source>
</evidence>
<feature type="coiled-coil region" evidence="11">
    <location>
        <begin position="411"/>
        <end position="487"/>
    </location>
</feature>
<dbReference type="PANTHER" id="PTHR47968">
    <property type="entry name" value="CENTROMERE PROTEIN E"/>
    <property type="match status" value="1"/>
</dbReference>
<accession>A0A8C6XUS7</accession>
<dbReference type="AlphaFoldDB" id="A0A8C6XUS7"/>
<sequence length="882" mass="101059">MADPAECSIKVMCRFRPLNEAEILRGDKFIPKFKGEDTIQGKPYVFDRVLPPNTSQEQVYNACAKQIVKDVLEGYNGTIFAYGQTSSGKTHTMEGKLHDPQLMGIIPRIAHDIFDHIYSMDENLEFHIKVSYFEIYLDKIRDLLDVSKTNLAVHEDKNRVPYVKGCTERFVSSPEEVMDVIDEGKTNRHVAVTNMNEHSSRSHSIFLINIKQENVETEKKLSGKLYLVDLAGSEKVSKTGAEGSVLDEAKNINKSLSALGNVISALAEGTKTHVPYRDSKMTRILQDSLGGNCRTTIVICCSPSIFNEAETKSTLMFGQRAKTIKNTVSVNLELTAEEWKKKYEKEKEKNKTLKNVIQHLEMELNRWRNGEFTVENLLSGKSRFIAMPNVETITLFCPLQDDEINQQSQLAEKLKQQMLDQDELLASTRRDYEKIQEELTRLQIENEAAKEEVKEVLQALEELAVNYDQKSQEVEDKMRANEQLTDELALKTSALSTTQRELGQLQELSNHQKKRATEILNLLLKDLGEIGGIIGTNDVKTVTDVNGVIEEEFTMARLYISKMKSEVKSLVNRSKQLESAQIDSNRKMNANERELAACQLLISQHEAKIKSLTDYMQNMEQKRRQLEELQDSLNEELAKLRAQDKEKEHLTLLQDAEEMKKTLEQQMESHRETHQKQLSRLRDEIEEKQKIIDDIRDMNQKLQLEQEKLSSDYDKLKIEDQEQLQTLHNLRKLFVQDLTTRVKKSVELDSDDGGGSAAQKQKISFLENNLEQLTKVHKQLVRDNADLRCELPKLEKRLRATAERVKALESALKEAKENAMRDRKRYQQEVDRIKEAVRAKNMARRAHSAQIAKPIRPGHYPASSPTAIHAIRGGGAYYQNMK</sequence>
<keyword evidence="7 9" id="KW-0505">Motor protein</keyword>
<reference evidence="13" key="2">
    <citation type="submission" date="2025-09" db="UniProtKB">
        <authorList>
            <consortium name="Ensembl"/>
        </authorList>
    </citation>
    <scope>IDENTIFICATION</scope>
</reference>
<evidence type="ECO:0000256" key="6">
    <source>
        <dbReference type="ARBA" id="ARBA00023054"/>
    </source>
</evidence>
<dbReference type="GO" id="GO:0005524">
    <property type="term" value="F:ATP binding"/>
    <property type="evidence" value="ECO:0007669"/>
    <property type="project" value="UniProtKB-UniRule"/>
</dbReference>
<feature type="binding site" evidence="9">
    <location>
        <begin position="83"/>
        <end position="90"/>
    </location>
    <ligand>
        <name>ATP</name>
        <dbReference type="ChEBI" id="CHEBI:30616"/>
    </ligand>
</feature>
<dbReference type="PROSITE" id="PS00411">
    <property type="entry name" value="KINESIN_MOTOR_1"/>
    <property type="match status" value="1"/>
</dbReference>
<dbReference type="InterPro" id="IPR019821">
    <property type="entry name" value="Kinesin_motor_CS"/>
</dbReference>
<feature type="domain" description="Kinesin motor" evidence="12">
    <location>
        <begin position="8"/>
        <end position="324"/>
    </location>
</feature>
<dbReference type="InterPro" id="IPR027417">
    <property type="entry name" value="P-loop_NTPase"/>
</dbReference>
<dbReference type="Pfam" id="PF00225">
    <property type="entry name" value="Kinesin"/>
    <property type="match status" value="1"/>
</dbReference>
<dbReference type="FunFam" id="3.40.850.10:FF:000009">
    <property type="entry name" value="Kinesin-like protein"/>
    <property type="match status" value="1"/>
</dbReference>
<evidence type="ECO:0000256" key="10">
    <source>
        <dbReference type="RuleBase" id="RU000394"/>
    </source>
</evidence>
<dbReference type="Ensembl" id="ENSNNAT00000019839.1">
    <property type="protein sequence ID" value="ENSNNAP00000018897.1"/>
    <property type="gene ID" value="ENSNNAG00000007202.1"/>
</dbReference>
<dbReference type="Proteomes" id="UP000694559">
    <property type="component" value="Unplaced"/>
</dbReference>
<keyword evidence="3 10" id="KW-0493">Microtubule</keyword>
<dbReference type="Gene3D" id="3.40.850.10">
    <property type="entry name" value="Kinesin motor domain"/>
    <property type="match status" value="1"/>
</dbReference>
<dbReference type="OrthoDB" id="3176171at2759"/>
<dbReference type="Gene3D" id="6.10.250.1590">
    <property type="match status" value="1"/>
</dbReference>
<name>A0A8C6XUS7_NAJNA</name>
<dbReference type="InterPro" id="IPR001752">
    <property type="entry name" value="Kinesin_motor_dom"/>
</dbReference>
<dbReference type="GO" id="GO:0005874">
    <property type="term" value="C:microtubule"/>
    <property type="evidence" value="ECO:0007669"/>
    <property type="project" value="UniProtKB-KW"/>
</dbReference>
<proteinExistence type="inferred from homology"/>